<proteinExistence type="inferred from homology"/>
<evidence type="ECO:0000256" key="4">
    <source>
        <dbReference type="ARBA" id="ARBA00022448"/>
    </source>
</evidence>
<dbReference type="GO" id="GO:0005737">
    <property type="term" value="C:cytoplasm"/>
    <property type="evidence" value="ECO:0007669"/>
    <property type="project" value="UniProtKB-SubCell"/>
</dbReference>
<evidence type="ECO:0000256" key="6">
    <source>
        <dbReference type="ARBA" id="ARBA00022592"/>
    </source>
</evidence>
<keyword evidence="5 8" id="KW-0963">Cytoplasm</keyword>
<evidence type="ECO:0000313" key="11">
    <source>
        <dbReference type="EMBL" id="PLR21959.1"/>
    </source>
</evidence>
<dbReference type="OrthoDB" id="9814256at2"/>
<evidence type="ECO:0000256" key="2">
    <source>
        <dbReference type="ARBA" id="ARBA00008107"/>
    </source>
</evidence>
<organism evidence="11 12">
    <name type="scientific">Caulobacter flavus</name>
    <dbReference type="NCBI Taxonomy" id="1679497"/>
    <lineage>
        <taxon>Bacteria</taxon>
        <taxon>Pseudomonadati</taxon>
        <taxon>Pseudomonadota</taxon>
        <taxon>Alphaproteobacteria</taxon>
        <taxon>Caulobacterales</taxon>
        <taxon>Caulobacteraceae</taxon>
        <taxon>Caulobacter</taxon>
    </lineage>
</organism>
<dbReference type="GO" id="GO:0030643">
    <property type="term" value="P:intracellular phosphate ion homeostasis"/>
    <property type="evidence" value="ECO:0007669"/>
    <property type="project" value="InterPro"/>
</dbReference>
<dbReference type="EMBL" id="CP026100">
    <property type="protein sequence ID" value="AYV45533.1"/>
    <property type="molecule type" value="Genomic_DNA"/>
</dbReference>
<name>A0A2N5D7B8_9CAUL</name>
<comment type="function">
    <text evidence="7 8">Plays a role in the regulation of phosphate uptake.</text>
</comment>
<reference evidence="11 12" key="1">
    <citation type="submission" date="2017-12" db="EMBL/GenBank/DDBJ databases">
        <title>The genome sequence of Caulobacter flavus CGMCC1 15093.</title>
        <authorList>
            <person name="Gao J."/>
            <person name="Mao X."/>
            <person name="Sun J."/>
        </authorList>
    </citation>
    <scope>NUCLEOTIDE SEQUENCE [LARGE SCALE GENOMIC DNA]</scope>
    <source>
        <strain evidence="11 12">CGMCC1 15093</strain>
    </source>
</reference>
<comment type="subunit">
    <text evidence="3 8">Homodimer.</text>
</comment>
<dbReference type="Proteomes" id="UP000281192">
    <property type="component" value="Chromosome"/>
</dbReference>
<dbReference type="KEGG" id="cfh:C1707_04305"/>
<protein>
    <recommendedName>
        <fullName evidence="8">Phosphate-specific transport system accessory protein PhoU</fullName>
    </recommendedName>
</protein>
<dbReference type="Pfam" id="PF01895">
    <property type="entry name" value="PhoU"/>
    <property type="match status" value="2"/>
</dbReference>
<gene>
    <name evidence="11" type="primary">phoU</name>
    <name evidence="10" type="ORF">C1707_04305</name>
    <name evidence="11" type="ORF">CFHF_00035</name>
</gene>
<dbReference type="Gene3D" id="1.20.58.220">
    <property type="entry name" value="Phosphate transport system protein phou homolog 2, domain 2"/>
    <property type="match status" value="1"/>
</dbReference>
<evidence type="ECO:0000256" key="1">
    <source>
        <dbReference type="ARBA" id="ARBA00004496"/>
    </source>
</evidence>
<dbReference type="Proteomes" id="UP000234483">
    <property type="component" value="Unassembled WGS sequence"/>
</dbReference>
<reference evidence="10 13" key="2">
    <citation type="submission" date="2018-01" db="EMBL/GenBank/DDBJ databases">
        <title>Complete genome sequence of Caulobacter flavus RHGG3.</title>
        <authorList>
            <person name="Yang E."/>
        </authorList>
    </citation>
    <scope>NUCLEOTIDE SEQUENCE [LARGE SCALE GENOMIC DNA]</scope>
    <source>
        <strain evidence="10 13">RHGG3</strain>
    </source>
</reference>
<dbReference type="InterPro" id="IPR038078">
    <property type="entry name" value="PhoU-like_sf"/>
</dbReference>
<evidence type="ECO:0000259" key="9">
    <source>
        <dbReference type="Pfam" id="PF01895"/>
    </source>
</evidence>
<feature type="domain" description="PhoU" evidence="9">
    <location>
        <begin position="20"/>
        <end position="107"/>
    </location>
</feature>
<dbReference type="RefSeq" id="WP_101710991.1">
    <property type="nucleotide sequence ID" value="NZ_CP026100.1"/>
</dbReference>
<evidence type="ECO:0000313" key="10">
    <source>
        <dbReference type="EMBL" id="AYV45533.1"/>
    </source>
</evidence>
<dbReference type="InterPro" id="IPR028366">
    <property type="entry name" value="PhoU"/>
</dbReference>
<evidence type="ECO:0000313" key="13">
    <source>
        <dbReference type="Proteomes" id="UP000281192"/>
    </source>
</evidence>
<dbReference type="SUPFAM" id="SSF109755">
    <property type="entry name" value="PhoU-like"/>
    <property type="match status" value="1"/>
</dbReference>
<dbReference type="FunFam" id="1.20.58.220:FF:000004">
    <property type="entry name" value="Phosphate-specific transport system accessory protein PhoU"/>
    <property type="match status" value="1"/>
</dbReference>
<feature type="domain" description="PhoU" evidence="9">
    <location>
        <begin position="124"/>
        <end position="209"/>
    </location>
</feature>
<dbReference type="AlphaFoldDB" id="A0A2N5D7B8"/>
<keyword evidence="13" id="KW-1185">Reference proteome</keyword>
<evidence type="ECO:0000256" key="8">
    <source>
        <dbReference type="PIRNR" id="PIRNR003107"/>
    </source>
</evidence>
<sequence length="230" mass="25823">MTEHTVKSYGEELNHLTAEVTRMGGLAEAQVADAIECISRRDATLAQAVVGRDERLDTLQTEIERKAFRLIALRQPMAVDLRHAVAALKISMSLERCGDLAKNIGKRALILNDAEPMSALTRSIERMGRLVQSRLKDVLDAYTALDVQRAINVWSSDEEVDEHYNSIFRELLTYMMGDPRTINACTHLLFVAKNLERIGDHATNIAEIIHFELTGEEIISQRPKLDVVAQ</sequence>
<accession>A0A2N5D7B8</accession>
<dbReference type="EMBL" id="PJRQ01000001">
    <property type="protein sequence ID" value="PLR21959.1"/>
    <property type="molecule type" value="Genomic_DNA"/>
</dbReference>
<dbReference type="GO" id="GO:0006817">
    <property type="term" value="P:phosphate ion transport"/>
    <property type="evidence" value="ECO:0007669"/>
    <property type="project" value="UniProtKB-KW"/>
</dbReference>
<comment type="subcellular location">
    <subcellularLocation>
        <location evidence="1 8">Cytoplasm</location>
    </subcellularLocation>
</comment>
<comment type="similarity">
    <text evidence="2 8">Belongs to the PhoU family.</text>
</comment>
<dbReference type="PANTHER" id="PTHR42930:SF3">
    <property type="entry name" value="PHOSPHATE-SPECIFIC TRANSPORT SYSTEM ACCESSORY PROTEIN PHOU"/>
    <property type="match status" value="1"/>
</dbReference>
<evidence type="ECO:0000313" key="12">
    <source>
        <dbReference type="Proteomes" id="UP000234483"/>
    </source>
</evidence>
<keyword evidence="6 8" id="KW-0592">Phosphate transport</keyword>
<dbReference type="GO" id="GO:0045936">
    <property type="term" value="P:negative regulation of phosphate metabolic process"/>
    <property type="evidence" value="ECO:0007669"/>
    <property type="project" value="InterPro"/>
</dbReference>
<dbReference type="PIRSF" id="PIRSF003107">
    <property type="entry name" value="PhoU"/>
    <property type="match status" value="1"/>
</dbReference>
<dbReference type="InterPro" id="IPR026022">
    <property type="entry name" value="PhoU_dom"/>
</dbReference>
<evidence type="ECO:0000256" key="3">
    <source>
        <dbReference type="ARBA" id="ARBA00011738"/>
    </source>
</evidence>
<dbReference type="NCBIfam" id="TIGR02135">
    <property type="entry name" value="phoU_full"/>
    <property type="match status" value="1"/>
</dbReference>
<keyword evidence="4 8" id="KW-0813">Transport</keyword>
<evidence type="ECO:0000256" key="7">
    <source>
        <dbReference type="ARBA" id="ARBA00056181"/>
    </source>
</evidence>
<evidence type="ECO:0000256" key="5">
    <source>
        <dbReference type="ARBA" id="ARBA00022490"/>
    </source>
</evidence>
<dbReference type="PANTHER" id="PTHR42930">
    <property type="entry name" value="PHOSPHATE-SPECIFIC TRANSPORT SYSTEM ACCESSORY PROTEIN PHOU"/>
    <property type="match status" value="1"/>
</dbReference>